<dbReference type="GO" id="GO:0097176">
    <property type="term" value="P:epoxide metabolic process"/>
    <property type="evidence" value="ECO:0007669"/>
    <property type="project" value="TreeGrafter"/>
</dbReference>
<feature type="active site" description="Proton acceptor" evidence="4">
    <location>
        <position position="372"/>
    </location>
</feature>
<dbReference type="InterPro" id="IPR000639">
    <property type="entry name" value="Epox_hydrolase-like"/>
</dbReference>
<reference evidence="6" key="1">
    <citation type="submission" date="2020-10" db="EMBL/GenBank/DDBJ databases">
        <title>Sequencing the genomes of 1000 actinobacteria strains.</title>
        <authorList>
            <person name="Klenk H.-P."/>
        </authorList>
    </citation>
    <scope>NUCLEOTIDE SEQUENCE</scope>
    <source>
        <strain evidence="6">DSM 45354</strain>
    </source>
</reference>
<keyword evidence="7" id="KW-1185">Reference proteome</keyword>
<dbReference type="PIRSF" id="PIRSF001112">
    <property type="entry name" value="Epoxide_hydrolase"/>
    <property type="match status" value="1"/>
</dbReference>
<dbReference type="Proteomes" id="UP000638648">
    <property type="component" value="Unassembled WGS sequence"/>
</dbReference>
<dbReference type="InterPro" id="IPR029058">
    <property type="entry name" value="AB_hydrolase_fold"/>
</dbReference>
<sequence>MTDISASDINASRISSSGISEFRVDVPEEDLDDLRRRLERTRWPTEIPGIGWERGVPVDYLKGLVDHWLHRYDWRAHEEELNRLPQYVTRIDGQRVHFLHVRSPEPAAIPLILTHGWPGSVAEFQQVIGPLTDPRGHGGEPADAFHVVAPSLPGFGFSVPLSGPGWNHARIARAWAELMRRLGYQRYGAQGGDTGHEVSPELGRVAPGQVLGVHINGGLAYPTGADELDGLTEAEQTRLAAARRLRAVGTGYADLQSTRPRSVGYGLHDSPVGQLAWIVEKFWEWTDPARELPDEAVDRDHLLTNVMLYWLTGAGASSGHLYYENRIAPRPANAPSGVPTGIAVFPTDPAIRRLAEREHHVVHWSEFERGGHFAAMEAPDLLVDDVRAFFRQLR</sequence>
<keyword evidence="3" id="KW-0378">Hydrolase</keyword>
<evidence type="ECO:0000256" key="1">
    <source>
        <dbReference type="ARBA" id="ARBA00010088"/>
    </source>
</evidence>
<dbReference type="EMBL" id="JADBEM010000001">
    <property type="protein sequence ID" value="MBE1610654.1"/>
    <property type="molecule type" value="Genomic_DNA"/>
</dbReference>
<comment type="caution">
    <text evidence="6">The sequence shown here is derived from an EMBL/GenBank/DDBJ whole genome shotgun (WGS) entry which is preliminary data.</text>
</comment>
<dbReference type="PANTHER" id="PTHR21661">
    <property type="entry name" value="EPOXIDE HYDROLASE 1-RELATED"/>
    <property type="match status" value="1"/>
</dbReference>
<accession>A0A927RD59</accession>
<evidence type="ECO:0000256" key="3">
    <source>
        <dbReference type="ARBA" id="ARBA00022801"/>
    </source>
</evidence>
<dbReference type="AlphaFoldDB" id="A0A927RD59"/>
<evidence type="ECO:0000256" key="4">
    <source>
        <dbReference type="PIRSR" id="PIRSR001112-1"/>
    </source>
</evidence>
<dbReference type="PANTHER" id="PTHR21661:SF35">
    <property type="entry name" value="EPOXIDE HYDROLASE"/>
    <property type="match status" value="1"/>
</dbReference>
<dbReference type="Gene3D" id="3.40.50.1820">
    <property type="entry name" value="alpha/beta hydrolase"/>
    <property type="match status" value="1"/>
</dbReference>
<comment type="similarity">
    <text evidence="1">Belongs to the peptidase S33 family.</text>
</comment>
<evidence type="ECO:0000256" key="2">
    <source>
        <dbReference type="ARBA" id="ARBA00022797"/>
    </source>
</evidence>
<dbReference type="PRINTS" id="PR00412">
    <property type="entry name" value="EPOXHYDRLASE"/>
</dbReference>
<evidence type="ECO:0000313" key="6">
    <source>
        <dbReference type="EMBL" id="MBE1610654.1"/>
    </source>
</evidence>
<dbReference type="SUPFAM" id="SSF53474">
    <property type="entry name" value="alpha/beta-Hydrolases"/>
    <property type="match status" value="1"/>
</dbReference>
<feature type="active site" description="Nucleophile" evidence="4">
    <location>
        <position position="193"/>
    </location>
</feature>
<evidence type="ECO:0000313" key="7">
    <source>
        <dbReference type="Proteomes" id="UP000638648"/>
    </source>
</evidence>
<feature type="domain" description="Epoxide hydrolase N-terminal" evidence="5">
    <location>
        <begin position="19"/>
        <end position="124"/>
    </location>
</feature>
<gene>
    <name evidence="6" type="ORF">HEB94_007502</name>
</gene>
<feature type="active site" description="Proton donor" evidence="4">
    <location>
        <position position="322"/>
    </location>
</feature>
<protein>
    <submittedName>
        <fullName evidence="6">Pimeloyl-ACP methyl ester carboxylesterase</fullName>
    </submittedName>
</protein>
<dbReference type="Pfam" id="PF06441">
    <property type="entry name" value="EHN"/>
    <property type="match status" value="1"/>
</dbReference>
<name>A0A927RD59_9ACTN</name>
<dbReference type="InterPro" id="IPR016292">
    <property type="entry name" value="Epoxide_hydrolase"/>
</dbReference>
<dbReference type="InterPro" id="IPR010497">
    <property type="entry name" value="Epoxide_hydro_N"/>
</dbReference>
<keyword evidence="2" id="KW-0058">Aromatic hydrocarbons catabolism</keyword>
<dbReference type="RefSeq" id="WP_192753993.1">
    <property type="nucleotide sequence ID" value="NZ_BAABJL010000095.1"/>
</dbReference>
<dbReference type="GO" id="GO:0004301">
    <property type="term" value="F:epoxide hydrolase activity"/>
    <property type="evidence" value="ECO:0007669"/>
    <property type="project" value="TreeGrafter"/>
</dbReference>
<proteinExistence type="inferred from homology"/>
<evidence type="ECO:0000259" key="5">
    <source>
        <dbReference type="Pfam" id="PF06441"/>
    </source>
</evidence>
<organism evidence="6 7">
    <name type="scientific">Actinopolymorpha pittospori</name>
    <dbReference type="NCBI Taxonomy" id="648752"/>
    <lineage>
        <taxon>Bacteria</taxon>
        <taxon>Bacillati</taxon>
        <taxon>Actinomycetota</taxon>
        <taxon>Actinomycetes</taxon>
        <taxon>Propionibacteriales</taxon>
        <taxon>Actinopolymorphaceae</taxon>
        <taxon>Actinopolymorpha</taxon>
    </lineage>
</organism>